<protein>
    <submittedName>
        <fullName evidence="2">Uncharacterized protein</fullName>
    </submittedName>
</protein>
<reference evidence="2 3" key="1">
    <citation type="submission" date="2014-11" db="EMBL/GenBank/DDBJ databases">
        <title>Comparative genomic analysis of Cryptosporidium hominis reveals occurrence of genetic recombination in virulent subtypes.</title>
        <authorList>
            <person name="Guo Y."/>
            <person name="Tang K."/>
            <person name="Frace M."/>
            <person name="Li N."/>
            <person name="Roellig D.M."/>
            <person name="Sammons S."/>
            <person name="Knipe K."/>
            <person name="Rowe L."/>
            <person name="Feng Y."/>
            <person name="Xiao L."/>
        </authorList>
    </citation>
    <scope>NUCLEOTIDE SEQUENCE [LARGE SCALE GENOMIC DNA]</scope>
    <source>
        <strain evidence="2">30976</strain>
    </source>
</reference>
<comment type="caution">
    <text evidence="2">The sequence shown here is derived from an EMBL/GenBank/DDBJ whole genome shotgun (WGS) entry which is preliminary data.</text>
</comment>
<organism evidence="2 3">
    <name type="scientific">Cryptosporidium hominis</name>
    <dbReference type="NCBI Taxonomy" id="237895"/>
    <lineage>
        <taxon>Eukaryota</taxon>
        <taxon>Sar</taxon>
        <taxon>Alveolata</taxon>
        <taxon>Apicomplexa</taxon>
        <taxon>Conoidasida</taxon>
        <taxon>Coccidia</taxon>
        <taxon>Eucoccidiorida</taxon>
        <taxon>Eimeriorina</taxon>
        <taxon>Cryptosporidiidae</taxon>
        <taxon>Cryptosporidium</taxon>
    </lineage>
</organism>
<evidence type="ECO:0000256" key="1">
    <source>
        <dbReference type="SAM" id="MobiDB-lite"/>
    </source>
</evidence>
<keyword evidence="3" id="KW-1185">Reference proteome</keyword>
<gene>
    <name evidence="2" type="ORF">GY17_00001006</name>
</gene>
<name>A0ABX5BF75_CRYHO</name>
<dbReference type="Proteomes" id="UP001429100">
    <property type="component" value="Unassembled WGS sequence"/>
</dbReference>
<evidence type="ECO:0000313" key="3">
    <source>
        <dbReference type="Proteomes" id="UP001429100"/>
    </source>
</evidence>
<sequence length="422" mass="49529">MKKKPRKFVDECKYIQMKPTKPFLCLLILAISFVSVYSAEAPHNFNSQENQEYSFQLRKLYLLSDFTYLVKSLYLCLQKFEIKEIRKFGSDSSTLSFLSMDLNMFILENQKGEQLYISNFYSRMLTILNSKLKECYEKNTRFEWDFLASSLGKLEATGKEVIKIIQFFDDFSFGKEISSTIEQTVNISTRLFHELLRIIKIESKKQNDQKIKEKELKEYKEREESSNLAAHILIGCCRDGKCNSLDPSKKKDKNSRKKNRGGRKKRTVVEVQNEDTQSDADQSNDKYELLNIKYEDQLVKESVGVVSRLIELLQEIANYEENLVQISNLFELNTKKLKENFELFKLSKSLFTRFNVLVNEERNHKHSFESVKAPRSEYSLRLISKSSHFQLNGIVPNEKTDHCHHSTHKCKEKMKKLINNPD</sequence>
<feature type="region of interest" description="Disordered" evidence="1">
    <location>
        <begin position="245"/>
        <end position="282"/>
    </location>
</feature>
<feature type="compositionally biased region" description="Basic residues" evidence="1">
    <location>
        <begin position="250"/>
        <end position="266"/>
    </location>
</feature>
<accession>A0ABX5BF75</accession>
<proteinExistence type="predicted"/>
<reference evidence="2 3" key="2">
    <citation type="submission" date="2017-10" db="EMBL/GenBank/DDBJ databases">
        <title>Consistent, comparative and evidence-based genome annotation and re-annotation for the closely-related species, Cryptosporidium parvum, C. hominis and C. tyzzeri.</title>
        <authorList>
            <person name="Baptista R.P."/>
            <person name="Li Y."/>
            <person name="Sateriale A."/>
            <person name="Striepen B."/>
            <person name="Kissinger J.C."/>
        </authorList>
    </citation>
    <scope>NUCLEOTIDE SEQUENCE [LARGE SCALE GENOMIC DNA]</scope>
    <source>
        <strain evidence="2">30976</strain>
    </source>
</reference>
<evidence type="ECO:0000313" key="2">
    <source>
        <dbReference type="EMBL" id="PPS96937.1"/>
    </source>
</evidence>
<dbReference type="EMBL" id="JTAI01000044">
    <property type="protein sequence ID" value="PPS96937.1"/>
    <property type="molecule type" value="Genomic_DNA"/>
</dbReference>